<feature type="modified residue" description="Phosphohistidine" evidence="14">
    <location>
        <position position="860"/>
    </location>
</feature>
<dbReference type="CDD" id="cd17546">
    <property type="entry name" value="REC_hyHK_CKI1_RcsC-like"/>
    <property type="match status" value="1"/>
</dbReference>
<evidence type="ECO:0000256" key="11">
    <source>
        <dbReference type="ARBA" id="ARBA00022989"/>
    </source>
</evidence>
<dbReference type="InterPro" id="IPR011006">
    <property type="entry name" value="CheY-like_superfamily"/>
</dbReference>
<keyword evidence="8 16" id="KW-0812">Transmembrane</keyword>
<dbReference type="PROSITE" id="PS50109">
    <property type="entry name" value="HIS_KIN"/>
    <property type="match status" value="1"/>
</dbReference>
<keyword evidence="10" id="KW-0067">ATP-binding</keyword>
<organism evidence="20">
    <name type="scientific">Pectobacterium carotovorum</name>
    <name type="common">Erwinia carotovora</name>
    <dbReference type="NCBI Taxonomy" id="554"/>
    <lineage>
        <taxon>Bacteria</taxon>
        <taxon>Pseudomonadati</taxon>
        <taxon>Pseudomonadota</taxon>
        <taxon>Gammaproteobacteria</taxon>
        <taxon>Enterobacterales</taxon>
        <taxon>Pectobacteriaceae</taxon>
        <taxon>Pectobacterium</taxon>
    </lineage>
</organism>
<dbReference type="Pfam" id="PF00072">
    <property type="entry name" value="Response_reg"/>
    <property type="match status" value="1"/>
</dbReference>
<dbReference type="Gene3D" id="1.10.287.130">
    <property type="match status" value="1"/>
</dbReference>
<dbReference type="RefSeq" id="WP_181375157.1">
    <property type="nucleotide sequence ID" value="NZ_KT351734.1"/>
</dbReference>
<feature type="modified residue" description="4-aspartylphosphate" evidence="15">
    <location>
        <position position="732"/>
    </location>
</feature>
<dbReference type="InterPro" id="IPR003661">
    <property type="entry name" value="HisK_dim/P_dom"/>
</dbReference>
<comment type="catalytic activity">
    <reaction evidence="1">
        <text>ATP + protein L-histidine = ADP + protein N-phospho-L-histidine.</text>
        <dbReference type="EC" id="2.7.13.3"/>
    </reaction>
</comment>
<keyword evidence="5" id="KW-0997">Cell inner membrane</keyword>
<evidence type="ECO:0000256" key="5">
    <source>
        <dbReference type="ARBA" id="ARBA00022519"/>
    </source>
</evidence>
<evidence type="ECO:0000256" key="3">
    <source>
        <dbReference type="ARBA" id="ARBA00012438"/>
    </source>
</evidence>
<dbReference type="EMBL" id="KT351734">
    <property type="protein sequence ID" value="ALG88664.1"/>
    <property type="molecule type" value="Genomic_DNA"/>
</dbReference>
<feature type="transmembrane region" description="Helical" evidence="16">
    <location>
        <begin position="256"/>
        <end position="278"/>
    </location>
</feature>
<protein>
    <recommendedName>
        <fullName evidence="3">histidine kinase</fullName>
        <ecNumber evidence="3">2.7.13.3</ecNumber>
    </recommendedName>
</protein>
<geneLocation type="plasmid" evidence="20">
    <name>Drgb3</name>
</geneLocation>
<dbReference type="Pfam" id="PF02518">
    <property type="entry name" value="HATPase_c"/>
    <property type="match status" value="1"/>
</dbReference>
<evidence type="ECO:0000259" key="17">
    <source>
        <dbReference type="PROSITE" id="PS50109"/>
    </source>
</evidence>
<dbReference type="Gene3D" id="1.20.120.160">
    <property type="entry name" value="HPT domain"/>
    <property type="match status" value="1"/>
</dbReference>
<keyword evidence="10" id="KW-0547">Nucleotide-binding</keyword>
<dbReference type="Gene3D" id="3.40.50.2300">
    <property type="match status" value="1"/>
</dbReference>
<dbReference type="InterPro" id="IPR003594">
    <property type="entry name" value="HATPase_dom"/>
</dbReference>
<name>A0A0N9NBI2_PECCA</name>
<evidence type="ECO:0000256" key="1">
    <source>
        <dbReference type="ARBA" id="ARBA00000085"/>
    </source>
</evidence>
<dbReference type="InterPro" id="IPR001789">
    <property type="entry name" value="Sig_transdc_resp-reg_receiver"/>
</dbReference>
<dbReference type="InterPro" id="IPR005467">
    <property type="entry name" value="His_kinase_dom"/>
</dbReference>
<dbReference type="PRINTS" id="PR00344">
    <property type="entry name" value="BCTRLSENSOR"/>
</dbReference>
<dbReference type="SUPFAM" id="SSF52172">
    <property type="entry name" value="CheY-like"/>
    <property type="match status" value="1"/>
</dbReference>
<dbReference type="PANTHER" id="PTHR43047:SF72">
    <property type="entry name" value="OSMOSENSING HISTIDINE PROTEIN KINASE SLN1"/>
    <property type="match status" value="1"/>
</dbReference>
<evidence type="ECO:0000256" key="14">
    <source>
        <dbReference type="PROSITE-ProRule" id="PRU00110"/>
    </source>
</evidence>
<dbReference type="SUPFAM" id="SSF55874">
    <property type="entry name" value="ATPase domain of HSP90 chaperone/DNA topoisomerase II/histidine kinase"/>
    <property type="match status" value="1"/>
</dbReference>
<reference evidence="20" key="2">
    <citation type="submission" date="2015-07" db="EMBL/GenBank/DDBJ databases">
        <authorList>
            <person name="Welte C."/>
            <person name="de Graaf R."/>
            <person name="van den Bosch T.J.M."/>
            <person name="Op den Camp H."/>
            <person name="van Dam N."/>
            <person name="Jetten M."/>
        </authorList>
    </citation>
    <scope>NUCLEOTIDE SEQUENCE</scope>
    <source>
        <plasmid evidence="20">Drgb3</plasmid>
    </source>
</reference>
<keyword evidence="11 16" id="KW-1133">Transmembrane helix</keyword>
<dbReference type="Pfam" id="PF00512">
    <property type="entry name" value="HisKA"/>
    <property type="match status" value="1"/>
</dbReference>
<dbReference type="AlphaFoldDB" id="A0A0N9NBI2"/>
<evidence type="ECO:0000256" key="6">
    <source>
        <dbReference type="ARBA" id="ARBA00022553"/>
    </source>
</evidence>
<feature type="domain" description="Histidine kinase" evidence="17">
    <location>
        <begin position="438"/>
        <end position="658"/>
    </location>
</feature>
<keyword evidence="6 15" id="KW-0597">Phosphoprotein</keyword>
<comment type="subcellular location">
    <subcellularLocation>
        <location evidence="2">Cell inner membrane</location>
        <topology evidence="2">Multi-pass membrane protein</topology>
    </subcellularLocation>
</comment>
<dbReference type="InterPro" id="IPR036097">
    <property type="entry name" value="HisK_dim/P_sf"/>
</dbReference>
<keyword evidence="20" id="KW-0614">Plasmid</keyword>
<evidence type="ECO:0000259" key="18">
    <source>
        <dbReference type="PROSITE" id="PS50110"/>
    </source>
</evidence>
<evidence type="ECO:0000256" key="2">
    <source>
        <dbReference type="ARBA" id="ARBA00004429"/>
    </source>
</evidence>
<dbReference type="CDD" id="cd00082">
    <property type="entry name" value="HisKA"/>
    <property type="match status" value="1"/>
</dbReference>
<dbReference type="EC" id="2.7.13.3" evidence="3"/>
<dbReference type="GO" id="GO:0009927">
    <property type="term" value="F:histidine phosphotransfer kinase activity"/>
    <property type="evidence" value="ECO:0007669"/>
    <property type="project" value="TreeGrafter"/>
</dbReference>
<dbReference type="PROSITE" id="PS50894">
    <property type="entry name" value="HPT"/>
    <property type="match status" value="1"/>
</dbReference>
<evidence type="ECO:0000256" key="4">
    <source>
        <dbReference type="ARBA" id="ARBA00022475"/>
    </source>
</evidence>
<dbReference type="SMART" id="SM00448">
    <property type="entry name" value="REC"/>
    <property type="match status" value="1"/>
</dbReference>
<dbReference type="SUPFAM" id="SSF47384">
    <property type="entry name" value="Homodimeric domain of signal transducing histidine kinase"/>
    <property type="match status" value="1"/>
</dbReference>
<keyword evidence="4" id="KW-1003">Cell membrane</keyword>
<dbReference type="Gene3D" id="3.40.190.10">
    <property type="entry name" value="Periplasmic binding protein-like II"/>
    <property type="match status" value="2"/>
</dbReference>
<dbReference type="Gene3D" id="3.30.565.10">
    <property type="entry name" value="Histidine kinase-like ATPase, C-terminal domain"/>
    <property type="match status" value="1"/>
</dbReference>
<dbReference type="InterPro" id="IPR036890">
    <property type="entry name" value="HATPase_C_sf"/>
</dbReference>
<evidence type="ECO:0000259" key="19">
    <source>
        <dbReference type="PROSITE" id="PS50894"/>
    </source>
</evidence>
<dbReference type="SUPFAM" id="SSF47226">
    <property type="entry name" value="Histidine-containing phosphotransfer domain, HPT domain"/>
    <property type="match status" value="1"/>
</dbReference>
<feature type="domain" description="Response regulatory" evidence="18">
    <location>
        <begin position="683"/>
        <end position="797"/>
    </location>
</feature>
<keyword evidence="9" id="KW-0418">Kinase</keyword>
<evidence type="ECO:0000256" key="7">
    <source>
        <dbReference type="ARBA" id="ARBA00022679"/>
    </source>
</evidence>
<evidence type="ECO:0000256" key="13">
    <source>
        <dbReference type="ARBA" id="ARBA00023136"/>
    </source>
</evidence>
<keyword evidence="12" id="KW-0902">Two-component regulatory system</keyword>
<dbReference type="InterPro" id="IPR049871">
    <property type="entry name" value="BvgS-like_periplasmic2"/>
</dbReference>
<evidence type="ECO:0000256" key="8">
    <source>
        <dbReference type="ARBA" id="ARBA00022692"/>
    </source>
</evidence>
<keyword evidence="7" id="KW-0808">Transferase</keyword>
<dbReference type="CDD" id="cd13707">
    <property type="entry name" value="PBP2_BvgS_D2"/>
    <property type="match status" value="1"/>
</dbReference>
<dbReference type="PANTHER" id="PTHR43047">
    <property type="entry name" value="TWO-COMPONENT HISTIDINE PROTEIN KINASE"/>
    <property type="match status" value="1"/>
</dbReference>
<dbReference type="CDD" id="cd16922">
    <property type="entry name" value="HATPase_EvgS-ArcB-TorS-like"/>
    <property type="match status" value="1"/>
</dbReference>
<dbReference type="SMART" id="SM00388">
    <property type="entry name" value="HisKA"/>
    <property type="match status" value="1"/>
</dbReference>
<accession>A0A0N9NBI2</accession>
<dbReference type="InterPro" id="IPR004358">
    <property type="entry name" value="Sig_transdc_His_kin-like_C"/>
</dbReference>
<dbReference type="SMART" id="SM00387">
    <property type="entry name" value="HATPase_c"/>
    <property type="match status" value="1"/>
</dbReference>
<dbReference type="SMART" id="SM00062">
    <property type="entry name" value="PBPb"/>
    <property type="match status" value="1"/>
</dbReference>
<keyword evidence="13 16" id="KW-0472">Membrane</keyword>
<dbReference type="Pfam" id="PF00497">
    <property type="entry name" value="SBP_bac_3"/>
    <property type="match status" value="1"/>
</dbReference>
<evidence type="ECO:0000256" key="9">
    <source>
        <dbReference type="ARBA" id="ARBA00022777"/>
    </source>
</evidence>
<proteinExistence type="predicted"/>
<sequence length="921" mass="103575">MPLYSGPSLLTDKEKKWVEKHKKTRIIINPYYLPFTMVDSNLDVRGIIGDILDFAHIKTGLDFEPVIARSNNDVAEIINKGDWDLHPAAVYSDERNEKVIFTKPFMSTPFVIVVKEDGNNTPDIKKGMTIAIPSHHTLMSTLKNKYPEVRFLKVSNSSVAINMLTRGKVDAAISTKLTAKYYMDHYNSSEYHYYTIPGVADAEIAFALPNNAYELRDILNKVLENIPQEQVSRLSNKWLSMPNIQVETWDLYKNEFYLTILFSTLLIVISLLWGMYLLKQTRLRKDSERSLEEQLNFSSTLSSSIPLPLYVITLNGELTRFNPAYSSFFVKEIQPKIGDYISNSNNPLNCIFNKMQRDLEHGFIKENIFLYNARINNGSEVRDVTHWFTLFKSRESTPPLLICGWIDITESKNLTDALIIETAKANDAKQAKGAFLTRMSHELRTPVSAIIGFLELIRLENNNQDIKDSNIELAYTTGQSLLNLIGDILDIEKIDSGKFDIHHEWVDFGSLLSSNINMFDALVFKKGLGMFVKNYISDNYHLWLDPQAMRQILSNVIGNAVKFTEQGEIDITANLNLKDHDAALLVINVKDSGPGIPVNEQGGLFQPFNQTSSGKFKIGSGLGLSICHEIISLMDGRIFISKSTSQGTTFTIEIPTKLSAVASSYISNYSENSITTISDNKLNVLIVDDNPINLLLISRQLGELGHSVDEATNANNALDTLNRKMYDLLITDINMPDLDGVELTQKIRTFDIDIPIWGLTANASQQERERCLAAGLNLLLFKPLSLQNLATLLQKVKPRVTKVALRSMIDMNALYSLTMGEPALISQILSHAKNESEIDLLGIQHALASHDPVSAKHALHRLTGTLQILRAEEIVKCCETLMRNLQDDSKGVSIQSELDMLTLQVTQLCSLIDRFMNRHGS</sequence>
<reference evidence="20" key="1">
    <citation type="journal article" date="2015" name="Environ. Microbiol.">
        <title>Plasmids from the gut microbiome of cabbage root fly larvae encode SaxA that catalyses the conversion of the plant toxin 2-phenylethyl isothiocyanate.</title>
        <authorList>
            <person name="Welte C.U."/>
            <person name="de Graaf R.M."/>
            <person name="van den Bosch T.J."/>
            <person name="Op den Camp H.J."/>
            <person name="van Dam N.M."/>
            <person name="Jetten M.S."/>
        </authorList>
    </citation>
    <scope>NUCLEOTIDE SEQUENCE</scope>
    <source>
        <plasmid evidence="20">Drgb3</plasmid>
    </source>
</reference>
<evidence type="ECO:0000256" key="16">
    <source>
        <dbReference type="SAM" id="Phobius"/>
    </source>
</evidence>
<feature type="domain" description="HPt" evidence="19">
    <location>
        <begin position="821"/>
        <end position="915"/>
    </location>
</feature>
<dbReference type="GO" id="GO:0005886">
    <property type="term" value="C:plasma membrane"/>
    <property type="evidence" value="ECO:0007669"/>
    <property type="project" value="UniProtKB-SubCell"/>
</dbReference>
<evidence type="ECO:0000256" key="12">
    <source>
        <dbReference type="ARBA" id="ARBA00023012"/>
    </source>
</evidence>
<dbReference type="InterPro" id="IPR036641">
    <property type="entry name" value="HPT_dom_sf"/>
</dbReference>
<dbReference type="GO" id="GO:0000155">
    <property type="term" value="F:phosphorelay sensor kinase activity"/>
    <property type="evidence" value="ECO:0007669"/>
    <property type="project" value="InterPro"/>
</dbReference>
<evidence type="ECO:0000313" key="20">
    <source>
        <dbReference type="EMBL" id="ALG88664.1"/>
    </source>
</evidence>
<evidence type="ECO:0000256" key="15">
    <source>
        <dbReference type="PROSITE-ProRule" id="PRU00169"/>
    </source>
</evidence>
<dbReference type="PROSITE" id="PS50110">
    <property type="entry name" value="RESPONSE_REGULATORY"/>
    <property type="match status" value="1"/>
</dbReference>
<dbReference type="InterPro" id="IPR008207">
    <property type="entry name" value="Sig_transdc_His_kin_Hpt_dom"/>
</dbReference>
<dbReference type="InterPro" id="IPR001638">
    <property type="entry name" value="Solute-binding_3/MltF_N"/>
</dbReference>
<evidence type="ECO:0000256" key="10">
    <source>
        <dbReference type="ARBA" id="ARBA00022840"/>
    </source>
</evidence>
<dbReference type="SUPFAM" id="SSF53850">
    <property type="entry name" value="Periplasmic binding protein-like II"/>
    <property type="match status" value="1"/>
</dbReference>